<evidence type="ECO:0000256" key="5">
    <source>
        <dbReference type="ARBA" id="ARBA00023163"/>
    </source>
</evidence>
<comment type="similarity">
    <text evidence="1 6">Belongs to the sigma-70 factor family. ECF subfamily.</text>
</comment>
<dbReference type="CDD" id="cd06171">
    <property type="entry name" value="Sigma70_r4"/>
    <property type="match status" value="1"/>
</dbReference>
<keyword evidence="3 6" id="KW-0731">Sigma factor</keyword>
<dbReference type="InterPro" id="IPR013249">
    <property type="entry name" value="RNA_pol_sigma70_r4_t2"/>
</dbReference>
<dbReference type="InterPro" id="IPR013325">
    <property type="entry name" value="RNA_pol_sigma_r2"/>
</dbReference>
<dbReference type="RefSeq" id="WP_310768557.1">
    <property type="nucleotide sequence ID" value="NZ_CP134050.1"/>
</dbReference>
<dbReference type="PROSITE" id="PS01063">
    <property type="entry name" value="SIGMA70_ECF"/>
    <property type="match status" value="1"/>
</dbReference>
<dbReference type="InterPro" id="IPR007627">
    <property type="entry name" value="RNA_pol_sigma70_r2"/>
</dbReference>
<organism evidence="9 10">
    <name type="scientific">Brevibacillus brevis</name>
    <name type="common">Bacillus brevis</name>
    <dbReference type="NCBI Taxonomy" id="1393"/>
    <lineage>
        <taxon>Bacteria</taxon>
        <taxon>Bacillati</taxon>
        <taxon>Bacillota</taxon>
        <taxon>Bacilli</taxon>
        <taxon>Bacillales</taxon>
        <taxon>Paenibacillaceae</taxon>
        <taxon>Brevibacillus</taxon>
    </lineage>
</organism>
<feature type="domain" description="RNA polymerase sigma factor 70 region 4 type 2" evidence="8">
    <location>
        <begin position="123"/>
        <end position="173"/>
    </location>
</feature>
<dbReference type="Pfam" id="PF08281">
    <property type="entry name" value="Sigma70_r4_2"/>
    <property type="match status" value="1"/>
</dbReference>
<keyword evidence="10" id="KW-1185">Reference proteome</keyword>
<dbReference type="InterPro" id="IPR000838">
    <property type="entry name" value="RNA_pol_sigma70_ECF_CS"/>
</dbReference>
<feature type="domain" description="RNA polymerase sigma-70 region 2" evidence="7">
    <location>
        <begin position="24"/>
        <end position="87"/>
    </location>
</feature>
<evidence type="ECO:0000256" key="2">
    <source>
        <dbReference type="ARBA" id="ARBA00023015"/>
    </source>
</evidence>
<keyword evidence="2 6" id="KW-0805">Transcription regulation</keyword>
<dbReference type="Gene3D" id="1.10.1740.10">
    <property type="match status" value="1"/>
</dbReference>
<dbReference type="SUPFAM" id="SSF88946">
    <property type="entry name" value="Sigma2 domain of RNA polymerase sigma factors"/>
    <property type="match status" value="1"/>
</dbReference>
<dbReference type="Gene3D" id="1.10.10.10">
    <property type="entry name" value="Winged helix-like DNA-binding domain superfamily/Winged helix DNA-binding domain"/>
    <property type="match status" value="1"/>
</dbReference>
<evidence type="ECO:0000256" key="1">
    <source>
        <dbReference type="ARBA" id="ARBA00010641"/>
    </source>
</evidence>
<evidence type="ECO:0000259" key="7">
    <source>
        <dbReference type="Pfam" id="PF04542"/>
    </source>
</evidence>
<accession>A0ABY9T4Z6</accession>
<gene>
    <name evidence="9" type="ORF">RGB73_01925</name>
</gene>
<dbReference type="NCBIfam" id="TIGR02937">
    <property type="entry name" value="sigma70-ECF"/>
    <property type="match status" value="1"/>
</dbReference>
<evidence type="ECO:0000256" key="6">
    <source>
        <dbReference type="RuleBase" id="RU000716"/>
    </source>
</evidence>
<dbReference type="InterPro" id="IPR036388">
    <property type="entry name" value="WH-like_DNA-bd_sf"/>
</dbReference>
<evidence type="ECO:0000259" key="8">
    <source>
        <dbReference type="Pfam" id="PF08281"/>
    </source>
</evidence>
<dbReference type="Proteomes" id="UP001256827">
    <property type="component" value="Chromosome"/>
</dbReference>
<evidence type="ECO:0000313" key="10">
    <source>
        <dbReference type="Proteomes" id="UP001256827"/>
    </source>
</evidence>
<keyword evidence="5 6" id="KW-0804">Transcription</keyword>
<dbReference type="InterPro" id="IPR013324">
    <property type="entry name" value="RNA_pol_sigma_r3/r4-like"/>
</dbReference>
<dbReference type="SUPFAM" id="SSF88659">
    <property type="entry name" value="Sigma3 and sigma4 domains of RNA polymerase sigma factors"/>
    <property type="match status" value="1"/>
</dbReference>
<dbReference type="InterPro" id="IPR014284">
    <property type="entry name" value="RNA_pol_sigma-70_dom"/>
</dbReference>
<dbReference type="EMBL" id="CP134050">
    <property type="protein sequence ID" value="WNC15159.1"/>
    <property type="molecule type" value="Genomic_DNA"/>
</dbReference>
<protein>
    <recommendedName>
        <fullName evidence="6">RNA polymerase sigma factor</fullName>
    </recommendedName>
</protein>
<dbReference type="InterPro" id="IPR039425">
    <property type="entry name" value="RNA_pol_sigma-70-like"/>
</dbReference>
<dbReference type="Pfam" id="PF04542">
    <property type="entry name" value="Sigma70_r2"/>
    <property type="match status" value="1"/>
</dbReference>
<evidence type="ECO:0000256" key="4">
    <source>
        <dbReference type="ARBA" id="ARBA00023125"/>
    </source>
</evidence>
<reference evidence="9 10" key="1">
    <citation type="submission" date="2023-09" db="EMBL/GenBank/DDBJ databases">
        <title>Complete Genome and Methylome dissection of Bacillus brevis NEB573 original source of BbsI restriction endonuclease.</title>
        <authorList>
            <person name="Fomenkov A."/>
            <person name="Roberts R.D."/>
        </authorList>
    </citation>
    <scope>NUCLEOTIDE SEQUENCE [LARGE SCALE GENOMIC DNA]</scope>
    <source>
        <strain evidence="9 10">NEB573</strain>
    </source>
</reference>
<dbReference type="PANTHER" id="PTHR43133">
    <property type="entry name" value="RNA POLYMERASE ECF-TYPE SIGMA FACTO"/>
    <property type="match status" value="1"/>
</dbReference>
<sequence>MYPDLNQADQALRLTKEAVLEQVMREYGEKILQLVYLIVKDRTMAEDITQEVFLKAFRDLHAFRGESEIKTWLYRIAINESKKYLRSWSFRQIFSTFQKESVPDEPDQEHVEDRVIGKLTKEEMAQRVMAMSPQYRQVILLHYYEDLTVREIAQVLDISEELVRTKLHRARKQFKLLIEKEGLEWM</sequence>
<evidence type="ECO:0000256" key="3">
    <source>
        <dbReference type="ARBA" id="ARBA00023082"/>
    </source>
</evidence>
<keyword evidence="4 6" id="KW-0238">DNA-binding</keyword>
<evidence type="ECO:0000313" key="9">
    <source>
        <dbReference type="EMBL" id="WNC15159.1"/>
    </source>
</evidence>
<name>A0ABY9T4Z6_BREBE</name>
<proteinExistence type="inferred from homology"/>
<dbReference type="PANTHER" id="PTHR43133:SF60">
    <property type="entry name" value="RNA POLYMERASE SIGMA FACTOR SIGV"/>
    <property type="match status" value="1"/>
</dbReference>